<dbReference type="AlphaFoldDB" id="A0A2H0YQ59"/>
<evidence type="ECO:0000256" key="1">
    <source>
        <dbReference type="SAM" id="Phobius"/>
    </source>
</evidence>
<keyword evidence="1" id="KW-0472">Membrane</keyword>
<feature type="transmembrane region" description="Helical" evidence="1">
    <location>
        <begin position="26"/>
        <end position="48"/>
    </location>
</feature>
<keyword evidence="1" id="KW-0812">Transmembrane</keyword>
<evidence type="ECO:0000313" key="2">
    <source>
        <dbReference type="EMBL" id="PIS40556.1"/>
    </source>
</evidence>
<dbReference type="InterPro" id="IPR025101">
    <property type="entry name" value="DUF4012"/>
</dbReference>
<evidence type="ECO:0008006" key="4">
    <source>
        <dbReference type="Google" id="ProtNLM"/>
    </source>
</evidence>
<gene>
    <name evidence="2" type="ORF">COT26_02715</name>
</gene>
<proteinExistence type="predicted"/>
<dbReference type="Pfam" id="PF13196">
    <property type="entry name" value="DUF4012"/>
    <property type="match status" value="1"/>
</dbReference>
<organism evidence="2 3">
    <name type="scientific">Candidatus Kerfeldbacteria bacterium CG08_land_8_20_14_0_20_43_14</name>
    <dbReference type="NCBI Taxonomy" id="2014246"/>
    <lineage>
        <taxon>Bacteria</taxon>
        <taxon>Candidatus Kerfeldiibacteriota</taxon>
    </lineage>
</organism>
<name>A0A2H0YQ59_9BACT</name>
<dbReference type="Proteomes" id="UP000236845">
    <property type="component" value="Unassembled WGS sequence"/>
</dbReference>
<comment type="caution">
    <text evidence="2">The sequence shown here is derived from an EMBL/GenBank/DDBJ whole genome shotgun (WGS) entry which is preliminary data.</text>
</comment>
<reference evidence="3" key="1">
    <citation type="submission" date="2017-09" db="EMBL/GenBank/DDBJ databases">
        <title>Depth-based differentiation of microbial function through sediment-hosted aquifers and enrichment of novel symbionts in the deep terrestrial subsurface.</title>
        <authorList>
            <person name="Probst A.J."/>
            <person name="Ladd B."/>
            <person name="Jarett J.K."/>
            <person name="Geller-Mcgrath D.E."/>
            <person name="Sieber C.M.K."/>
            <person name="Emerson J.B."/>
            <person name="Anantharaman K."/>
            <person name="Thomas B.C."/>
            <person name="Malmstrom R."/>
            <person name="Stieglmeier M."/>
            <person name="Klingl A."/>
            <person name="Woyke T."/>
            <person name="Ryan C.M."/>
            <person name="Banfield J.F."/>
        </authorList>
    </citation>
    <scope>NUCLEOTIDE SEQUENCE [LARGE SCALE GENOMIC DNA]</scope>
</reference>
<sequence length="652" mass="72918">MNFLSKIKNFFKPDKAQKFKHILKKIWAYAWPPLLGIVVIILVLAGLYGPSLKITYQEAMVGRKDLEAAQNNIVRQEFSDAQVNLKTGQAHLELAQTKLQKLKSLKKLPYIKNQIIAVDNLLSAGISTISGIKRLSSWAETVIKPFKAGKTFNLGELKPKQKDAILKAIYQAQPDLQAAKASIDLAMTQLDQIPKSGLISKINDAVKPFLEQLPQIQEGIAQAIPASKVIPGLLGYPSQQNYLFLLQNNSELRPTGGFIGTYGIIKIKSGEVVSFTTDNVYNLDDKAKKLNITPPAPLIQYNKTKKWFFRDSNWSPNFPTAAQEALSFYRREGGPERKIDGVIAVDPEVFKNLLRLTGPITINKKTFTSNNLVDELQYLTGYAYVNNIKIDTTQRKSIIGELGRSMIDKVLHLSKDKYGKAWTIFNEAVTQKHLLIWAANKSQQGILESLQWAGSVQSPSGDNLMVVDANIASLKTDPVIKKTISYELNKDNDQLVANLTLKYENTGKLTWKTTRYRTYTRIYVPLGSKLISSEGAMVECNSKKTGQVETFTELDHTVFGVFTCTEMGATKELKLKYQLSPRIAAQLEQGDYNLLVQKQPGTLATNFNVKVDLGGKLTSSFSLDKSAKIRQNSFTDTTNLEINREYSFKVEN</sequence>
<protein>
    <recommendedName>
        <fullName evidence="4">DUF4012 domain-containing protein</fullName>
    </recommendedName>
</protein>
<dbReference type="EMBL" id="PEXW01000061">
    <property type="protein sequence ID" value="PIS40556.1"/>
    <property type="molecule type" value="Genomic_DNA"/>
</dbReference>
<keyword evidence="1" id="KW-1133">Transmembrane helix</keyword>
<evidence type="ECO:0000313" key="3">
    <source>
        <dbReference type="Proteomes" id="UP000236845"/>
    </source>
</evidence>
<accession>A0A2H0YQ59</accession>